<dbReference type="RefSeq" id="WP_088484166.1">
    <property type="nucleotide sequence ID" value="NZ_JBCNLH010000004.1"/>
</dbReference>
<evidence type="ECO:0000259" key="1">
    <source>
        <dbReference type="SMART" id="SM00382"/>
    </source>
</evidence>
<name>A0A254N872_9BURK</name>
<dbReference type="GO" id="GO:0016887">
    <property type="term" value="F:ATP hydrolysis activity"/>
    <property type="evidence" value="ECO:0007669"/>
    <property type="project" value="InterPro"/>
</dbReference>
<accession>A0A254N872</accession>
<dbReference type="SUPFAM" id="SSF52540">
    <property type="entry name" value="P-loop containing nucleoside triphosphate hydrolases"/>
    <property type="match status" value="1"/>
</dbReference>
<dbReference type="Pfam" id="PF00004">
    <property type="entry name" value="AAA"/>
    <property type="match status" value="1"/>
</dbReference>
<dbReference type="Proteomes" id="UP000197446">
    <property type="component" value="Unassembled WGS sequence"/>
</dbReference>
<proteinExistence type="predicted"/>
<evidence type="ECO:0000313" key="2">
    <source>
        <dbReference type="EMBL" id="OWR03012.1"/>
    </source>
</evidence>
<dbReference type="GO" id="GO:0005524">
    <property type="term" value="F:ATP binding"/>
    <property type="evidence" value="ECO:0007669"/>
    <property type="project" value="InterPro"/>
</dbReference>
<feature type="domain" description="AAA+ ATPase" evidence="1">
    <location>
        <begin position="120"/>
        <end position="252"/>
    </location>
</feature>
<dbReference type="PANTHER" id="PTHR23077:SF198">
    <property type="entry name" value="ATP-DEPENDENT ZINC METALLOPROTEASE FTSH"/>
    <property type="match status" value="1"/>
</dbReference>
<dbReference type="SMART" id="SM00382">
    <property type="entry name" value="AAA"/>
    <property type="match status" value="1"/>
</dbReference>
<evidence type="ECO:0000313" key="3">
    <source>
        <dbReference type="Proteomes" id="UP000197446"/>
    </source>
</evidence>
<dbReference type="InterPro" id="IPR003959">
    <property type="entry name" value="ATPase_AAA_core"/>
</dbReference>
<sequence length="332" mass="36401">MANGDQLKALFRSYAEGDERHFYSVAMQMAAHEAKQGHGKLAEELRDLLDAAKSRRPSGSPEGAIPLARPKGELASLLTVSYPSRRLSDMVLAPPVLAGLQRVLKEQRHLSKLRSHGLHPRRKLLLVGPSGTGKTMTAAALAGELGIPLFVVRLDALITKFMGESAAKLRQVFDAVASTRGVYFFDEFDAIGSQRGMANDVGEIRRILNSFLLMIEQDESSSVIVAATNHVDILDDALFRRFDDLVEYHVPSADEIRALLRMRLGSYLKSTKAISALTTEAVGLSHAEITRAVSDAVKEAVMHDQVSVPIDDVKVLLQQRQAVRRRTSVAKV</sequence>
<comment type="caution">
    <text evidence="2">The sequence shown here is derived from an EMBL/GenBank/DDBJ whole genome shotgun (WGS) entry which is preliminary data.</text>
</comment>
<dbReference type="InterPro" id="IPR027417">
    <property type="entry name" value="P-loop_NTPase"/>
</dbReference>
<reference evidence="2 3" key="1">
    <citation type="journal article" date="2007" name="Int. J. Syst. Evol. Microbiol.">
        <title>Description of Pelomonas aquatica sp. nov. and Pelomonas puraquae sp. nov., isolated from industrial and haemodialysis water.</title>
        <authorList>
            <person name="Gomila M."/>
            <person name="Bowien B."/>
            <person name="Falsen E."/>
            <person name="Moore E.R."/>
            <person name="Lalucat J."/>
        </authorList>
    </citation>
    <scope>NUCLEOTIDE SEQUENCE [LARGE SCALE GENOMIC DNA]</scope>
    <source>
        <strain evidence="2 3">CCUG 52769</strain>
    </source>
</reference>
<gene>
    <name evidence="2" type="ORF">CDO81_15645</name>
</gene>
<organism evidence="2 3">
    <name type="scientific">Roseateles puraquae</name>
    <dbReference type="NCBI Taxonomy" id="431059"/>
    <lineage>
        <taxon>Bacteria</taxon>
        <taxon>Pseudomonadati</taxon>
        <taxon>Pseudomonadota</taxon>
        <taxon>Betaproteobacteria</taxon>
        <taxon>Burkholderiales</taxon>
        <taxon>Sphaerotilaceae</taxon>
        <taxon>Roseateles</taxon>
    </lineage>
</organism>
<keyword evidence="3" id="KW-1185">Reference proteome</keyword>
<dbReference type="InterPro" id="IPR003593">
    <property type="entry name" value="AAA+_ATPase"/>
</dbReference>
<dbReference type="Gene3D" id="3.40.50.300">
    <property type="entry name" value="P-loop containing nucleotide triphosphate hydrolases"/>
    <property type="match status" value="1"/>
</dbReference>
<dbReference type="OrthoDB" id="9802352at2"/>
<dbReference type="PANTHER" id="PTHR23077">
    <property type="entry name" value="AAA-FAMILY ATPASE"/>
    <property type="match status" value="1"/>
</dbReference>
<dbReference type="AlphaFoldDB" id="A0A254N872"/>
<protein>
    <submittedName>
        <fullName evidence="2">ATPase</fullName>
    </submittedName>
</protein>
<dbReference type="EMBL" id="NISI01000006">
    <property type="protein sequence ID" value="OWR03012.1"/>
    <property type="molecule type" value="Genomic_DNA"/>
</dbReference>
<dbReference type="InterPro" id="IPR050168">
    <property type="entry name" value="AAA_ATPase_domain"/>
</dbReference>
<dbReference type="CDD" id="cd19481">
    <property type="entry name" value="RecA-like_protease"/>
    <property type="match status" value="1"/>
</dbReference>